<reference evidence="1 2" key="1">
    <citation type="submission" date="2024-07" db="EMBL/GenBank/DDBJ databases">
        <title>Section-level genome sequencing and comparative genomics of Aspergillus sections Usti and Cavernicolus.</title>
        <authorList>
            <consortium name="Lawrence Berkeley National Laboratory"/>
            <person name="Nybo J.L."/>
            <person name="Vesth T.C."/>
            <person name="Theobald S."/>
            <person name="Frisvad J.C."/>
            <person name="Larsen T.O."/>
            <person name="Kjaerboelling I."/>
            <person name="Rothschild-Mancinelli K."/>
            <person name="Lyhne E.K."/>
            <person name="Kogle M.E."/>
            <person name="Barry K."/>
            <person name="Clum A."/>
            <person name="Na H."/>
            <person name="Ledsgaard L."/>
            <person name="Lin J."/>
            <person name="Lipzen A."/>
            <person name="Kuo A."/>
            <person name="Riley R."/>
            <person name="Mondo S."/>
            <person name="Labutti K."/>
            <person name="Haridas S."/>
            <person name="Pangalinan J."/>
            <person name="Salamov A.A."/>
            <person name="Simmons B.A."/>
            <person name="Magnuson J.K."/>
            <person name="Chen J."/>
            <person name="Drula E."/>
            <person name="Henrissat B."/>
            <person name="Wiebenga A."/>
            <person name="Lubbers R.J."/>
            <person name="Gomes A.C."/>
            <person name="Macurrencykelacurrency M.R."/>
            <person name="Stajich J."/>
            <person name="Grigoriev I.V."/>
            <person name="Mortensen U.H."/>
            <person name="De Vries R.P."/>
            <person name="Baker S.E."/>
            <person name="Andersen M.R."/>
        </authorList>
    </citation>
    <scope>NUCLEOTIDE SEQUENCE [LARGE SCALE GENOMIC DNA]</scope>
    <source>
        <strain evidence="1 2">CBS 449.75</strain>
    </source>
</reference>
<evidence type="ECO:0000313" key="2">
    <source>
        <dbReference type="Proteomes" id="UP001610432"/>
    </source>
</evidence>
<dbReference type="PANTHER" id="PTHR28110:SF1">
    <property type="entry name" value="TRANSMEMBRANE PROTEIN"/>
    <property type="match status" value="1"/>
</dbReference>
<sequence>MNGIEKKLMEEQNLAKDNDYFTDSTTVDDTRITAETHATDSYQNVLFSLIRFRLHIGVYPERVTVVTHEFKRERFMECHFPALGLDNASRLRLIGINPPEEVTPGKELVEGEGKRGIGLWRVDMYGVGKELAGKRAKRGWVRGMERDAFFGMELEPVVEQLACWDGGNRGNSRFPKLSELPWYRRS</sequence>
<organism evidence="1 2">
    <name type="scientific">Aspergillus lucknowensis</name>
    <dbReference type="NCBI Taxonomy" id="176173"/>
    <lineage>
        <taxon>Eukaryota</taxon>
        <taxon>Fungi</taxon>
        <taxon>Dikarya</taxon>
        <taxon>Ascomycota</taxon>
        <taxon>Pezizomycotina</taxon>
        <taxon>Eurotiomycetes</taxon>
        <taxon>Eurotiomycetidae</taxon>
        <taxon>Eurotiales</taxon>
        <taxon>Aspergillaceae</taxon>
        <taxon>Aspergillus</taxon>
        <taxon>Aspergillus subgen. Nidulantes</taxon>
    </lineage>
</organism>
<name>A0ABR4LVE2_9EURO</name>
<dbReference type="InterPro" id="IPR055323">
    <property type="entry name" value="C57A10.07/YOR238W"/>
</dbReference>
<accession>A0ABR4LVE2</accession>
<dbReference type="GeneID" id="98150588"/>
<evidence type="ECO:0008006" key="3">
    <source>
        <dbReference type="Google" id="ProtNLM"/>
    </source>
</evidence>
<evidence type="ECO:0000313" key="1">
    <source>
        <dbReference type="EMBL" id="KAL2867312.1"/>
    </source>
</evidence>
<protein>
    <recommendedName>
        <fullName evidence="3">DUF218 domain-containing protein</fullName>
    </recommendedName>
</protein>
<proteinExistence type="predicted"/>
<dbReference type="RefSeq" id="XP_070886291.1">
    <property type="nucleotide sequence ID" value="XM_071035516.1"/>
</dbReference>
<dbReference type="PANTHER" id="PTHR28110">
    <property type="entry name" value="TRANSMEMBRANE PROTEIN"/>
    <property type="match status" value="1"/>
</dbReference>
<keyword evidence="2" id="KW-1185">Reference proteome</keyword>
<comment type="caution">
    <text evidence="1">The sequence shown here is derived from an EMBL/GenBank/DDBJ whole genome shotgun (WGS) entry which is preliminary data.</text>
</comment>
<gene>
    <name evidence="1" type="ORF">BJX67DRAFT_82653</name>
</gene>
<dbReference type="Proteomes" id="UP001610432">
    <property type="component" value="Unassembled WGS sequence"/>
</dbReference>
<dbReference type="EMBL" id="JBFXLQ010000019">
    <property type="protein sequence ID" value="KAL2867312.1"/>
    <property type="molecule type" value="Genomic_DNA"/>
</dbReference>